<organism evidence="2 3">
    <name type="scientific">Goodea atripinnis</name>
    <dbReference type="NCBI Taxonomy" id="208336"/>
    <lineage>
        <taxon>Eukaryota</taxon>
        <taxon>Metazoa</taxon>
        <taxon>Chordata</taxon>
        <taxon>Craniata</taxon>
        <taxon>Vertebrata</taxon>
        <taxon>Euteleostomi</taxon>
        <taxon>Actinopterygii</taxon>
        <taxon>Neopterygii</taxon>
        <taxon>Teleostei</taxon>
        <taxon>Neoteleostei</taxon>
        <taxon>Acanthomorphata</taxon>
        <taxon>Ovalentaria</taxon>
        <taxon>Atherinomorphae</taxon>
        <taxon>Cyprinodontiformes</taxon>
        <taxon>Goodeidae</taxon>
        <taxon>Goodea</taxon>
    </lineage>
</organism>
<feature type="region of interest" description="Disordered" evidence="1">
    <location>
        <begin position="129"/>
        <end position="208"/>
    </location>
</feature>
<accession>A0ABV0Q095</accession>
<name>A0ABV0Q095_9TELE</name>
<feature type="compositionally biased region" description="Polar residues" evidence="1">
    <location>
        <begin position="198"/>
        <end position="208"/>
    </location>
</feature>
<dbReference type="Proteomes" id="UP001476798">
    <property type="component" value="Unassembled WGS sequence"/>
</dbReference>
<evidence type="ECO:0000313" key="3">
    <source>
        <dbReference type="Proteomes" id="UP001476798"/>
    </source>
</evidence>
<sequence>LKRQQMSSSRLALHPVGKQCTTSLSKGAGCGRVFHTRDQGTQKMKEADISRVSRVKAFLHFMSYGHRCLSDWSFLYNAKTVLSAKEKKLVTTSMCHDTRTADRFYSHNQSVTEAMRVRHMKQQIMKASTVPSPMLPGTSSAPSTEVPGPSSKPGGRRSAKAKVDNDSDSNSGKDMEVSYQESGTLQFLHIRGRGRGDASQNASPPKKR</sequence>
<protein>
    <submittedName>
        <fullName evidence="2">Uncharacterized protein</fullName>
    </submittedName>
</protein>
<proteinExistence type="predicted"/>
<keyword evidence="3" id="KW-1185">Reference proteome</keyword>
<gene>
    <name evidence="2" type="ORF">GOODEAATRI_019968</name>
</gene>
<feature type="compositionally biased region" description="Basic and acidic residues" evidence="1">
    <location>
        <begin position="161"/>
        <end position="176"/>
    </location>
</feature>
<feature type="non-terminal residue" evidence="2">
    <location>
        <position position="1"/>
    </location>
</feature>
<dbReference type="EMBL" id="JAHRIO010091784">
    <property type="protein sequence ID" value="MEQ2188932.1"/>
    <property type="molecule type" value="Genomic_DNA"/>
</dbReference>
<feature type="compositionally biased region" description="Polar residues" evidence="1">
    <location>
        <begin position="129"/>
        <end position="143"/>
    </location>
</feature>
<comment type="caution">
    <text evidence="2">The sequence shown here is derived from an EMBL/GenBank/DDBJ whole genome shotgun (WGS) entry which is preliminary data.</text>
</comment>
<reference evidence="2 3" key="1">
    <citation type="submission" date="2021-06" db="EMBL/GenBank/DDBJ databases">
        <authorList>
            <person name="Palmer J.M."/>
        </authorList>
    </citation>
    <scope>NUCLEOTIDE SEQUENCE [LARGE SCALE GENOMIC DNA]</scope>
    <source>
        <strain evidence="2 3">GA_2019</strain>
        <tissue evidence="2">Muscle</tissue>
    </source>
</reference>
<evidence type="ECO:0000313" key="2">
    <source>
        <dbReference type="EMBL" id="MEQ2188932.1"/>
    </source>
</evidence>
<evidence type="ECO:0000256" key="1">
    <source>
        <dbReference type="SAM" id="MobiDB-lite"/>
    </source>
</evidence>